<dbReference type="FunFam" id="3.30.160.60:FF:001480">
    <property type="entry name" value="Si:cabz01071911.3"/>
    <property type="match status" value="1"/>
</dbReference>
<dbReference type="PROSITE" id="PS50157">
    <property type="entry name" value="ZINC_FINGER_C2H2_2"/>
    <property type="match status" value="4"/>
</dbReference>
<evidence type="ECO:0000256" key="12">
    <source>
        <dbReference type="PROSITE-ProRule" id="PRU00042"/>
    </source>
</evidence>
<evidence type="ECO:0000313" key="15">
    <source>
        <dbReference type="Proteomes" id="UP000747542"/>
    </source>
</evidence>
<dbReference type="GO" id="GO:0000978">
    <property type="term" value="F:RNA polymerase II cis-regulatory region sequence-specific DNA binding"/>
    <property type="evidence" value="ECO:0007669"/>
    <property type="project" value="TreeGrafter"/>
</dbReference>
<name>A0A8J5MT94_HOMAM</name>
<evidence type="ECO:0000256" key="6">
    <source>
        <dbReference type="ARBA" id="ARBA00022833"/>
    </source>
</evidence>
<dbReference type="PANTHER" id="PTHR24388:SF104">
    <property type="entry name" value="AT-RICH BINDING PROTEIN-RELATED"/>
    <property type="match status" value="1"/>
</dbReference>
<comment type="caution">
    <text evidence="14">The sequence shown here is derived from an EMBL/GenBank/DDBJ whole genome shotgun (WGS) entry which is preliminary data.</text>
</comment>
<protein>
    <submittedName>
        <fullName evidence="14">Chorion transcription factor Cf2-like 1</fullName>
    </submittedName>
</protein>
<dbReference type="AlphaFoldDB" id="A0A8J5MT94"/>
<keyword evidence="9" id="KW-0804">Transcription</keyword>
<dbReference type="EMBL" id="JAHLQT010027705">
    <property type="protein sequence ID" value="KAG7162559.1"/>
    <property type="molecule type" value="Genomic_DNA"/>
</dbReference>
<dbReference type="GO" id="GO:0008270">
    <property type="term" value="F:zinc ion binding"/>
    <property type="evidence" value="ECO:0007669"/>
    <property type="project" value="UniProtKB-KW"/>
</dbReference>
<dbReference type="Pfam" id="PF23611">
    <property type="entry name" value="zf-C2H2_16"/>
    <property type="match status" value="1"/>
</dbReference>
<keyword evidence="8" id="KW-0238">DNA-binding</keyword>
<dbReference type="InterPro" id="IPR050527">
    <property type="entry name" value="Snail/Krueppel_Znf"/>
</dbReference>
<keyword evidence="4" id="KW-0677">Repeat</keyword>
<feature type="domain" description="C2H2-type" evidence="13">
    <location>
        <begin position="131"/>
        <end position="158"/>
    </location>
</feature>
<dbReference type="InterPro" id="IPR036236">
    <property type="entry name" value="Znf_C2H2_sf"/>
</dbReference>
<feature type="domain" description="C2H2-type" evidence="13">
    <location>
        <begin position="103"/>
        <end position="130"/>
    </location>
</feature>
<feature type="domain" description="C2H2-type" evidence="13">
    <location>
        <begin position="187"/>
        <end position="211"/>
    </location>
</feature>
<keyword evidence="15" id="KW-1185">Reference proteome</keyword>
<evidence type="ECO:0000256" key="11">
    <source>
        <dbReference type="ARBA" id="ARBA00037948"/>
    </source>
</evidence>
<evidence type="ECO:0000256" key="7">
    <source>
        <dbReference type="ARBA" id="ARBA00023015"/>
    </source>
</evidence>
<dbReference type="InterPro" id="IPR056438">
    <property type="entry name" value="Znf-C2H2_CTCF"/>
</dbReference>
<evidence type="ECO:0000256" key="3">
    <source>
        <dbReference type="ARBA" id="ARBA00022723"/>
    </source>
</evidence>
<dbReference type="FunFam" id="3.30.160.60:FF:000065">
    <property type="entry name" value="B-cell CLL/lymphoma 6, member B"/>
    <property type="match status" value="1"/>
</dbReference>
<comment type="similarity">
    <text evidence="2">Belongs to the krueppel C2H2-type zinc-finger protein family.</text>
</comment>
<evidence type="ECO:0000256" key="1">
    <source>
        <dbReference type="ARBA" id="ARBA00004123"/>
    </source>
</evidence>
<dbReference type="Pfam" id="PF00096">
    <property type="entry name" value="zf-C2H2"/>
    <property type="match status" value="2"/>
</dbReference>
<keyword evidence="6" id="KW-0862">Zinc</keyword>
<dbReference type="Proteomes" id="UP000747542">
    <property type="component" value="Unassembled WGS sequence"/>
</dbReference>
<dbReference type="FunFam" id="3.30.160.60:FF:000417">
    <property type="entry name" value="Zinc finger protein"/>
    <property type="match status" value="1"/>
</dbReference>
<evidence type="ECO:0000256" key="5">
    <source>
        <dbReference type="ARBA" id="ARBA00022771"/>
    </source>
</evidence>
<dbReference type="SMART" id="SM00355">
    <property type="entry name" value="ZnF_C2H2"/>
    <property type="match status" value="4"/>
</dbReference>
<organism evidence="14 15">
    <name type="scientific">Homarus americanus</name>
    <name type="common">American lobster</name>
    <dbReference type="NCBI Taxonomy" id="6706"/>
    <lineage>
        <taxon>Eukaryota</taxon>
        <taxon>Metazoa</taxon>
        <taxon>Ecdysozoa</taxon>
        <taxon>Arthropoda</taxon>
        <taxon>Crustacea</taxon>
        <taxon>Multicrustacea</taxon>
        <taxon>Malacostraca</taxon>
        <taxon>Eumalacostraca</taxon>
        <taxon>Eucarida</taxon>
        <taxon>Decapoda</taxon>
        <taxon>Pleocyemata</taxon>
        <taxon>Astacidea</taxon>
        <taxon>Nephropoidea</taxon>
        <taxon>Nephropidae</taxon>
        <taxon>Homarus</taxon>
    </lineage>
</organism>
<dbReference type="Gene3D" id="3.30.160.60">
    <property type="entry name" value="Classic Zinc Finger"/>
    <property type="match status" value="4"/>
</dbReference>
<comment type="subcellular location">
    <subcellularLocation>
        <location evidence="1">Nucleus</location>
    </subcellularLocation>
</comment>
<evidence type="ECO:0000256" key="4">
    <source>
        <dbReference type="ARBA" id="ARBA00022737"/>
    </source>
</evidence>
<evidence type="ECO:0000256" key="8">
    <source>
        <dbReference type="ARBA" id="ARBA00023125"/>
    </source>
</evidence>
<feature type="domain" description="C2H2-type" evidence="13">
    <location>
        <begin position="159"/>
        <end position="186"/>
    </location>
</feature>
<evidence type="ECO:0000256" key="2">
    <source>
        <dbReference type="ARBA" id="ARBA00006991"/>
    </source>
</evidence>
<sequence>MKIVFTTLKGNNIVFPIIKYNEKIPRGINCAVGYNSEFITVLGISVQGYGLDTQGCSIISLETMIKSKIKPPLQMEREANCQWTDERRTTGEWQGLTPASKVHQCLHCTYNTTDSNKLKRHTLKHTGERPHSCPYCSYGTTRKELLKEHINIHTGEKPFSCPFCSYTASHRNYLKDHVRRHTGEKPYSCPFCRYRTSQKSNLNSHLLIHKS</sequence>
<keyword evidence="10" id="KW-0539">Nucleus</keyword>
<gene>
    <name evidence="14" type="primary">Cf2-L1</name>
    <name evidence="14" type="ORF">Hamer_G008123</name>
</gene>
<evidence type="ECO:0000313" key="14">
    <source>
        <dbReference type="EMBL" id="KAG7162559.1"/>
    </source>
</evidence>
<reference evidence="14" key="1">
    <citation type="journal article" date="2021" name="Sci. Adv.">
        <title>The American lobster genome reveals insights on longevity, neural, and immune adaptations.</title>
        <authorList>
            <person name="Polinski J.M."/>
            <person name="Zimin A.V."/>
            <person name="Clark K.F."/>
            <person name="Kohn A.B."/>
            <person name="Sadowski N."/>
            <person name="Timp W."/>
            <person name="Ptitsyn A."/>
            <person name="Khanna P."/>
            <person name="Romanova D.Y."/>
            <person name="Williams P."/>
            <person name="Greenwood S.J."/>
            <person name="Moroz L.L."/>
            <person name="Walt D.R."/>
            <person name="Bodnar A.G."/>
        </authorList>
    </citation>
    <scope>NUCLEOTIDE SEQUENCE</scope>
    <source>
        <strain evidence="14">GMGI-L3</strain>
    </source>
</reference>
<proteinExistence type="inferred from homology"/>
<evidence type="ECO:0000259" key="13">
    <source>
        <dbReference type="PROSITE" id="PS50157"/>
    </source>
</evidence>
<accession>A0A8J5MT94</accession>
<dbReference type="SUPFAM" id="SSF57667">
    <property type="entry name" value="beta-beta-alpha zinc fingers"/>
    <property type="match status" value="2"/>
</dbReference>
<keyword evidence="7" id="KW-0805">Transcription regulation</keyword>
<keyword evidence="3" id="KW-0479">Metal-binding</keyword>
<keyword evidence="5 12" id="KW-0863">Zinc-finger</keyword>
<dbReference type="GO" id="GO:0005634">
    <property type="term" value="C:nucleus"/>
    <property type="evidence" value="ECO:0007669"/>
    <property type="project" value="UniProtKB-SubCell"/>
</dbReference>
<comment type="similarity">
    <text evidence="11">Belongs to the snail C2H2-type zinc-finger protein family.</text>
</comment>
<dbReference type="InterPro" id="IPR013087">
    <property type="entry name" value="Znf_C2H2_type"/>
</dbReference>
<evidence type="ECO:0000256" key="9">
    <source>
        <dbReference type="ARBA" id="ARBA00023163"/>
    </source>
</evidence>
<dbReference type="PANTHER" id="PTHR24388">
    <property type="entry name" value="ZINC FINGER PROTEIN"/>
    <property type="match status" value="1"/>
</dbReference>
<evidence type="ECO:0000256" key="10">
    <source>
        <dbReference type="ARBA" id="ARBA00023242"/>
    </source>
</evidence>
<dbReference type="GO" id="GO:0000981">
    <property type="term" value="F:DNA-binding transcription factor activity, RNA polymerase II-specific"/>
    <property type="evidence" value="ECO:0007669"/>
    <property type="project" value="TreeGrafter"/>
</dbReference>